<feature type="compositionally biased region" description="Polar residues" evidence="1">
    <location>
        <begin position="243"/>
        <end position="254"/>
    </location>
</feature>
<dbReference type="InterPro" id="IPR031600">
    <property type="entry name" value="DUF4706"/>
</dbReference>
<dbReference type="PANTHER" id="PTHR34394:SF1">
    <property type="entry name" value="SIMILAR TO RIKEN CDNA 2310022B05"/>
    <property type="match status" value="1"/>
</dbReference>
<dbReference type="PANTHER" id="PTHR34394">
    <property type="entry name" value="SIMILAR TO RIKEN CDNA 2310022B05"/>
    <property type="match status" value="1"/>
</dbReference>
<proteinExistence type="predicted"/>
<reference evidence="3 4" key="1">
    <citation type="submission" date="2024-04" db="EMBL/GenBank/DDBJ databases">
        <authorList>
            <consortium name="Genoscope - CEA"/>
            <person name="William W."/>
        </authorList>
    </citation>
    <scope>NUCLEOTIDE SEQUENCE [LARGE SCALE GENOMIC DNA]</scope>
</reference>
<name>A0AAV2H1Q7_LYMST</name>
<comment type="caution">
    <text evidence="3">The sequence shown here is derived from an EMBL/GenBank/DDBJ whole genome shotgun (WGS) entry which is preliminary data.</text>
</comment>
<dbReference type="AlphaFoldDB" id="A0AAV2H1Q7"/>
<sequence>MAADASGVETVQVPFVKKCEFNYLDYFSRSNYLNKQIVTQEKSLIKYMGNRWDDLPPAQQDALIDLLFVEDNIRNKFSASTNRKTVSVHDLTVGQKGDEDSKLIQTSFPRLYINSGQKINVDFENDLWTWRDEHSGPFSWMSRSQQDLTLADLETENIAKPQPKSIKTDLEEEKLQKAPLEFVDLSNSWSRDIIDDYRRKENDIILTPSVSVLLGNVKNRNFLEEINPAFNQSCDDIPISSQQALETNSKSRNANAMAPPEKKSDNRECSTKYPSPKKLFGKTGYRKSTSDTVHGQDKLIGGEEKDSVNVYSNDVMESEWSSFVGDKKSKSATSTVAPVPMTIDRGDDGLFNSPYQGDSVCLIQASPSSLQPTPPAALVSPVHSEWSEESTPDHTTCLLKGMQSPQHHRRQPMTQLDMTSPDGGNVPGQTGNLKDDRASPLESDEILRVELEGGNITVTTESQKRDSDIPTTGFDFLDNW</sequence>
<feature type="domain" description="DUF4706" evidence="2">
    <location>
        <begin position="25"/>
        <end position="148"/>
    </location>
</feature>
<evidence type="ECO:0000256" key="1">
    <source>
        <dbReference type="SAM" id="MobiDB-lite"/>
    </source>
</evidence>
<protein>
    <recommendedName>
        <fullName evidence="2">DUF4706 domain-containing protein</fullName>
    </recommendedName>
</protein>
<feature type="compositionally biased region" description="Basic and acidic residues" evidence="1">
    <location>
        <begin position="260"/>
        <end position="270"/>
    </location>
</feature>
<evidence type="ECO:0000313" key="4">
    <source>
        <dbReference type="Proteomes" id="UP001497497"/>
    </source>
</evidence>
<evidence type="ECO:0000313" key="3">
    <source>
        <dbReference type="EMBL" id="CAL1527599.1"/>
    </source>
</evidence>
<dbReference type="Proteomes" id="UP001497497">
    <property type="component" value="Unassembled WGS sequence"/>
</dbReference>
<dbReference type="EMBL" id="CAXITT010000019">
    <property type="protein sequence ID" value="CAL1527599.1"/>
    <property type="molecule type" value="Genomic_DNA"/>
</dbReference>
<feature type="region of interest" description="Disordered" evidence="1">
    <location>
        <begin position="460"/>
        <end position="480"/>
    </location>
</feature>
<organism evidence="3 4">
    <name type="scientific">Lymnaea stagnalis</name>
    <name type="common">Great pond snail</name>
    <name type="synonym">Helix stagnalis</name>
    <dbReference type="NCBI Taxonomy" id="6523"/>
    <lineage>
        <taxon>Eukaryota</taxon>
        <taxon>Metazoa</taxon>
        <taxon>Spiralia</taxon>
        <taxon>Lophotrochozoa</taxon>
        <taxon>Mollusca</taxon>
        <taxon>Gastropoda</taxon>
        <taxon>Heterobranchia</taxon>
        <taxon>Euthyneura</taxon>
        <taxon>Panpulmonata</taxon>
        <taxon>Hygrophila</taxon>
        <taxon>Lymnaeoidea</taxon>
        <taxon>Lymnaeidae</taxon>
        <taxon>Lymnaea</taxon>
    </lineage>
</organism>
<keyword evidence="4" id="KW-1185">Reference proteome</keyword>
<gene>
    <name evidence="3" type="ORF">GSLYS_00001769001</name>
</gene>
<accession>A0AAV2H1Q7</accession>
<feature type="region of interest" description="Disordered" evidence="1">
    <location>
        <begin position="404"/>
        <end position="441"/>
    </location>
</feature>
<evidence type="ECO:0000259" key="2">
    <source>
        <dbReference type="Pfam" id="PF15797"/>
    </source>
</evidence>
<dbReference type="Pfam" id="PF15797">
    <property type="entry name" value="DUF4706"/>
    <property type="match status" value="1"/>
</dbReference>
<feature type="region of interest" description="Disordered" evidence="1">
    <location>
        <begin position="243"/>
        <end position="275"/>
    </location>
</feature>